<dbReference type="AlphaFoldDB" id="A0A165FEN2"/>
<evidence type="ECO:0000313" key="3">
    <source>
        <dbReference type="Proteomes" id="UP000077266"/>
    </source>
</evidence>
<dbReference type="GO" id="GO:0016020">
    <property type="term" value="C:membrane"/>
    <property type="evidence" value="ECO:0007669"/>
    <property type="project" value="InterPro"/>
</dbReference>
<name>A0A165FEN2_EXIGL</name>
<dbReference type="Proteomes" id="UP000077266">
    <property type="component" value="Unassembled WGS sequence"/>
</dbReference>
<feature type="transmembrane region" description="Helical" evidence="1">
    <location>
        <begin position="360"/>
        <end position="383"/>
    </location>
</feature>
<feature type="transmembrane region" description="Helical" evidence="1">
    <location>
        <begin position="434"/>
        <end position="458"/>
    </location>
</feature>
<feature type="transmembrane region" description="Helical" evidence="1">
    <location>
        <begin position="404"/>
        <end position="428"/>
    </location>
</feature>
<dbReference type="EMBL" id="KV426088">
    <property type="protein sequence ID" value="KZV88868.1"/>
    <property type="molecule type" value="Genomic_DNA"/>
</dbReference>
<dbReference type="InterPro" id="IPR007720">
    <property type="entry name" value="PigQ/GPI1"/>
</dbReference>
<accession>A0A165FEN2</accession>
<evidence type="ECO:0000256" key="1">
    <source>
        <dbReference type="SAM" id="Phobius"/>
    </source>
</evidence>
<dbReference type="PANTHER" id="PTHR21329">
    <property type="entry name" value="PHOSPHATIDYLINOSITOL N-ACETYLGLUCOSAMINYLTRANSFERASE SUBUNIT Q-RELATED"/>
    <property type="match status" value="1"/>
</dbReference>
<keyword evidence="3" id="KW-1185">Reference proteome</keyword>
<dbReference type="InParanoid" id="A0A165FEN2"/>
<sequence length="540" mass="60199">MKVFWPRRAPRTGTVYGWINGEIAVVAAVLDVQDGDGDDALARIPSTSKLIEQAGSAPHIIATCDASQDPWIVFKGGAESVDIVLYDPPQRHKLHFFSLEPVSLHRAVELPDPRAAKLLPLDTEPRPPRMSHAVNQMNSADDFAVLLRRADSREAVGNRILDWMFTRTQRSLPVIVRAMEHHVIPPARRLSSITATASQVHLRALQVVYAANEMERAQQQQGRNSWSACGPYVSFWNCVWLLLNDCILGYAVGNFLMENHVWIGSAIGAAVQWTAHECIAESLAWLDSWPVGLKLNTELSSFFHIAFLAITRIFSSAALAATPFFPSLVFLLGAIGSCSLSLLLALFTDLLTVLSLNITLSYLAAAAILRFEWYAAYALFTLFRGKRKNVLRGRVDSWEYDIDQLILGTVLFTLVAFLMPTVLVYYAFFASLRFLILLAYAGIEVLMACVNYFPLFALMLRIKDPARLPGGICFVPASVPEFPGAWRLQNQPLAPSAILSHFGRYFSSMARHYHPGRIIWRFVSGGHLDPMPSSTDHLFR</sequence>
<dbReference type="OrthoDB" id="70250at2759"/>
<reference evidence="2 3" key="1">
    <citation type="journal article" date="2016" name="Mol. Biol. Evol.">
        <title>Comparative Genomics of Early-Diverging Mushroom-Forming Fungi Provides Insights into the Origins of Lignocellulose Decay Capabilities.</title>
        <authorList>
            <person name="Nagy L.G."/>
            <person name="Riley R."/>
            <person name="Tritt A."/>
            <person name="Adam C."/>
            <person name="Daum C."/>
            <person name="Floudas D."/>
            <person name="Sun H."/>
            <person name="Yadav J.S."/>
            <person name="Pangilinan J."/>
            <person name="Larsson K.H."/>
            <person name="Matsuura K."/>
            <person name="Barry K."/>
            <person name="Labutti K."/>
            <person name="Kuo R."/>
            <person name="Ohm R.A."/>
            <person name="Bhattacharya S.S."/>
            <person name="Shirouzu T."/>
            <person name="Yoshinaga Y."/>
            <person name="Martin F.M."/>
            <person name="Grigoriev I.V."/>
            <person name="Hibbett D.S."/>
        </authorList>
    </citation>
    <scope>NUCLEOTIDE SEQUENCE [LARGE SCALE GENOMIC DNA]</scope>
    <source>
        <strain evidence="2 3">HHB12029</strain>
    </source>
</reference>
<proteinExistence type="predicted"/>
<keyword evidence="1" id="KW-0812">Transmembrane</keyword>
<evidence type="ECO:0000313" key="2">
    <source>
        <dbReference type="EMBL" id="KZV88868.1"/>
    </source>
</evidence>
<feature type="transmembrane region" description="Helical" evidence="1">
    <location>
        <begin position="328"/>
        <end position="348"/>
    </location>
</feature>
<dbReference type="Pfam" id="PF05024">
    <property type="entry name" value="Gpi1"/>
    <property type="match status" value="1"/>
</dbReference>
<keyword evidence="1" id="KW-0472">Membrane</keyword>
<keyword evidence="1" id="KW-1133">Transmembrane helix</keyword>
<dbReference type="PANTHER" id="PTHR21329:SF3">
    <property type="entry name" value="PHOSPHATIDYLINOSITOL N-ACETYLGLUCOSAMINYLTRANSFERASE SUBUNIT Q"/>
    <property type="match status" value="1"/>
</dbReference>
<organism evidence="2 3">
    <name type="scientific">Exidia glandulosa HHB12029</name>
    <dbReference type="NCBI Taxonomy" id="1314781"/>
    <lineage>
        <taxon>Eukaryota</taxon>
        <taxon>Fungi</taxon>
        <taxon>Dikarya</taxon>
        <taxon>Basidiomycota</taxon>
        <taxon>Agaricomycotina</taxon>
        <taxon>Agaricomycetes</taxon>
        <taxon>Auriculariales</taxon>
        <taxon>Exidiaceae</taxon>
        <taxon>Exidia</taxon>
    </lineage>
</organism>
<protein>
    <submittedName>
        <fullName evidence="2">Gpi1-domain-containing protein</fullName>
    </submittedName>
</protein>
<gene>
    <name evidence="2" type="ORF">EXIGLDRAFT_838923</name>
</gene>
<dbReference type="GO" id="GO:0006506">
    <property type="term" value="P:GPI anchor biosynthetic process"/>
    <property type="evidence" value="ECO:0007669"/>
    <property type="project" value="InterPro"/>
</dbReference>
<dbReference type="STRING" id="1314781.A0A165FEN2"/>
<dbReference type="GO" id="GO:0005783">
    <property type="term" value="C:endoplasmic reticulum"/>
    <property type="evidence" value="ECO:0007669"/>
    <property type="project" value="TreeGrafter"/>
</dbReference>
<dbReference type="FunCoup" id="A0A165FEN2">
    <property type="interactions" value="212"/>
</dbReference>